<gene>
    <name evidence="3" type="ORF">LCGC14_1812210</name>
</gene>
<dbReference type="InterPro" id="IPR006148">
    <property type="entry name" value="Glc/Gal-6P_isomerase"/>
</dbReference>
<evidence type="ECO:0000313" key="3">
    <source>
        <dbReference type="EMBL" id="KKL99657.1"/>
    </source>
</evidence>
<dbReference type="InterPro" id="IPR039104">
    <property type="entry name" value="6PGL"/>
</dbReference>
<evidence type="ECO:0000256" key="1">
    <source>
        <dbReference type="ARBA" id="ARBA00010662"/>
    </source>
</evidence>
<dbReference type="SUPFAM" id="SSF100950">
    <property type="entry name" value="NagB/RpiA/CoA transferase-like"/>
    <property type="match status" value="1"/>
</dbReference>
<comment type="similarity">
    <text evidence="1">Belongs to the glucosamine/galactosamine-6-phosphate isomerase family. 6-phosphogluconolactonase subfamily.</text>
</comment>
<dbReference type="GO" id="GO:0005975">
    <property type="term" value="P:carbohydrate metabolic process"/>
    <property type="evidence" value="ECO:0007669"/>
    <property type="project" value="InterPro"/>
</dbReference>
<feature type="non-terminal residue" evidence="3">
    <location>
        <position position="190"/>
    </location>
</feature>
<protein>
    <recommendedName>
        <fullName evidence="2">Glucosamine/galactosamine-6-phosphate isomerase domain-containing protein</fullName>
    </recommendedName>
</protein>
<organism evidence="3">
    <name type="scientific">marine sediment metagenome</name>
    <dbReference type="NCBI Taxonomy" id="412755"/>
    <lineage>
        <taxon>unclassified sequences</taxon>
        <taxon>metagenomes</taxon>
        <taxon>ecological metagenomes</taxon>
    </lineage>
</organism>
<dbReference type="InterPro" id="IPR037171">
    <property type="entry name" value="NagB/RpiA_transferase-like"/>
</dbReference>
<dbReference type="CDD" id="cd01400">
    <property type="entry name" value="6PGL"/>
    <property type="match status" value="1"/>
</dbReference>
<comment type="caution">
    <text evidence="3">The sequence shown here is derived from an EMBL/GenBank/DDBJ whole genome shotgun (WGS) entry which is preliminary data.</text>
</comment>
<dbReference type="EMBL" id="LAZR01017622">
    <property type="protein sequence ID" value="KKL99657.1"/>
    <property type="molecule type" value="Genomic_DNA"/>
</dbReference>
<reference evidence="3" key="1">
    <citation type="journal article" date="2015" name="Nature">
        <title>Complex archaea that bridge the gap between prokaryotes and eukaryotes.</title>
        <authorList>
            <person name="Spang A."/>
            <person name="Saw J.H."/>
            <person name="Jorgensen S.L."/>
            <person name="Zaremba-Niedzwiedzka K."/>
            <person name="Martijn J."/>
            <person name="Lind A.E."/>
            <person name="van Eijk R."/>
            <person name="Schleper C."/>
            <person name="Guy L."/>
            <person name="Ettema T.J."/>
        </authorList>
    </citation>
    <scope>NUCLEOTIDE SEQUENCE</scope>
</reference>
<dbReference type="PANTHER" id="PTHR11054:SF0">
    <property type="entry name" value="6-PHOSPHOGLUCONOLACTONASE"/>
    <property type="match status" value="1"/>
</dbReference>
<dbReference type="Gene3D" id="3.40.50.1360">
    <property type="match status" value="1"/>
</dbReference>
<evidence type="ECO:0000259" key="2">
    <source>
        <dbReference type="Pfam" id="PF01182"/>
    </source>
</evidence>
<dbReference type="GO" id="GO:0006098">
    <property type="term" value="P:pentose-phosphate shunt"/>
    <property type="evidence" value="ECO:0007669"/>
    <property type="project" value="InterPro"/>
</dbReference>
<proteinExistence type="inferred from homology"/>
<name>A0A0F9JL11_9ZZZZ</name>
<dbReference type="PANTHER" id="PTHR11054">
    <property type="entry name" value="6-PHOSPHOGLUCONOLACTONASE"/>
    <property type="match status" value="1"/>
</dbReference>
<dbReference type="Pfam" id="PF01182">
    <property type="entry name" value="Glucosamine_iso"/>
    <property type="match status" value="1"/>
</dbReference>
<sequence length="190" mass="21104">MAESRSPDVRVFPDLHKASQALAEGLVEAARDMLAVKGRFTLALSGGKTPRYLYTFLARECSSEISWEEVHFFWSDERCVSQESEDSNFAMAYKALISEAPLPSQNIHRISAEINPPEKAAGNYERMIREFFKPEEEGAFLFDAMILGVGEDGHTASLFPGSSALAEKSRWVLAVNAPPSFSPQKRITLT</sequence>
<accession>A0A0F9JL11</accession>
<dbReference type="GO" id="GO:0017057">
    <property type="term" value="F:6-phosphogluconolactonase activity"/>
    <property type="evidence" value="ECO:0007669"/>
    <property type="project" value="InterPro"/>
</dbReference>
<dbReference type="InterPro" id="IPR005900">
    <property type="entry name" value="6-phosphogluconolactonase_DevB"/>
</dbReference>
<dbReference type="NCBIfam" id="TIGR01198">
    <property type="entry name" value="pgl"/>
    <property type="match status" value="1"/>
</dbReference>
<feature type="domain" description="Glucosamine/galactosamine-6-phosphate isomerase" evidence="2">
    <location>
        <begin position="15"/>
        <end position="190"/>
    </location>
</feature>
<dbReference type="AlphaFoldDB" id="A0A0F9JL11"/>